<feature type="compositionally biased region" description="Basic residues" evidence="1">
    <location>
        <begin position="83"/>
        <end position="113"/>
    </location>
</feature>
<feature type="compositionally biased region" description="Basic residues" evidence="1">
    <location>
        <begin position="20"/>
        <end position="39"/>
    </location>
</feature>
<comment type="caution">
    <text evidence="2">The sequence shown here is derived from an EMBL/GenBank/DDBJ whole genome shotgun (WGS) entry which is preliminary data.</text>
</comment>
<feature type="region of interest" description="Disordered" evidence="1">
    <location>
        <begin position="1"/>
        <end position="113"/>
    </location>
</feature>
<proteinExistence type="predicted"/>
<gene>
    <name evidence="2" type="ORF">F8M49_19965</name>
</gene>
<dbReference type="Proteomes" id="UP001275440">
    <property type="component" value="Unassembled WGS sequence"/>
</dbReference>
<protein>
    <submittedName>
        <fullName evidence="2">Uncharacterized protein</fullName>
    </submittedName>
</protein>
<organism evidence="2 3">
    <name type="scientific">Rhodococcus zopfii</name>
    <dbReference type="NCBI Taxonomy" id="43772"/>
    <lineage>
        <taxon>Bacteria</taxon>
        <taxon>Bacillati</taxon>
        <taxon>Actinomycetota</taxon>
        <taxon>Actinomycetes</taxon>
        <taxon>Mycobacteriales</taxon>
        <taxon>Nocardiaceae</taxon>
        <taxon>Rhodococcus</taxon>
    </lineage>
</organism>
<sequence>MAAGSPAAVRRNPHVVQQCRSRRFVHPPAACRRRTRRPVRPALLGRSHRRSIGRGFARSECVATECRADSRHRSARDPQGPRSRPRRTRRRRSRPRQRHRPGRSRGGRGIRGT</sequence>
<evidence type="ECO:0000313" key="2">
    <source>
        <dbReference type="EMBL" id="MDV2477036.1"/>
    </source>
</evidence>
<keyword evidence="3" id="KW-1185">Reference proteome</keyword>
<dbReference type="EMBL" id="WBMO01000001">
    <property type="protein sequence ID" value="MDV2477036.1"/>
    <property type="molecule type" value="Genomic_DNA"/>
</dbReference>
<feature type="compositionally biased region" description="Basic and acidic residues" evidence="1">
    <location>
        <begin position="66"/>
        <end position="76"/>
    </location>
</feature>
<accession>A0ABU3WSS2</accession>
<reference evidence="2 3" key="1">
    <citation type="submission" date="2019-10" db="EMBL/GenBank/DDBJ databases">
        <title>Draft Genome Assembly of Rhodococcus zopfii DSM44189.</title>
        <authorList>
            <person name="Sutton J.M."/>
            <person name="Akob D.M."/>
            <person name="Bushman T.J."/>
        </authorList>
    </citation>
    <scope>NUCLEOTIDE SEQUENCE [LARGE SCALE GENOMIC DNA]</scope>
    <source>
        <strain evidence="2 3">DSM 44189</strain>
    </source>
</reference>
<evidence type="ECO:0000256" key="1">
    <source>
        <dbReference type="SAM" id="MobiDB-lite"/>
    </source>
</evidence>
<evidence type="ECO:0000313" key="3">
    <source>
        <dbReference type="Proteomes" id="UP001275440"/>
    </source>
</evidence>
<name>A0ABU3WSS2_9NOCA</name>